<keyword evidence="2" id="KW-1185">Reference proteome</keyword>
<proteinExistence type="predicted"/>
<reference evidence="1" key="1">
    <citation type="submission" date="2020-05" db="EMBL/GenBank/DDBJ databases">
        <title>Large-scale comparative analyses of tick genomes elucidate their genetic diversity and vector capacities.</title>
        <authorList>
            <person name="Jia N."/>
            <person name="Wang J."/>
            <person name="Shi W."/>
            <person name="Du L."/>
            <person name="Sun Y."/>
            <person name="Zhan W."/>
            <person name="Jiang J."/>
            <person name="Wang Q."/>
            <person name="Zhang B."/>
            <person name="Ji P."/>
            <person name="Sakyi L.B."/>
            <person name="Cui X."/>
            <person name="Yuan T."/>
            <person name="Jiang B."/>
            <person name="Yang W."/>
            <person name="Lam T.T.-Y."/>
            <person name="Chang Q."/>
            <person name="Ding S."/>
            <person name="Wang X."/>
            <person name="Zhu J."/>
            <person name="Ruan X."/>
            <person name="Zhao L."/>
            <person name="Wei J."/>
            <person name="Que T."/>
            <person name="Du C."/>
            <person name="Cheng J."/>
            <person name="Dai P."/>
            <person name="Han X."/>
            <person name="Huang E."/>
            <person name="Gao Y."/>
            <person name="Liu J."/>
            <person name="Shao H."/>
            <person name="Ye R."/>
            <person name="Li L."/>
            <person name="Wei W."/>
            <person name="Wang X."/>
            <person name="Wang C."/>
            <person name="Yang T."/>
            <person name="Huo Q."/>
            <person name="Li W."/>
            <person name="Guo W."/>
            <person name="Chen H."/>
            <person name="Zhou L."/>
            <person name="Ni X."/>
            <person name="Tian J."/>
            <person name="Zhou Y."/>
            <person name="Sheng Y."/>
            <person name="Liu T."/>
            <person name="Pan Y."/>
            <person name="Xia L."/>
            <person name="Li J."/>
            <person name="Zhao F."/>
            <person name="Cao W."/>
        </authorList>
    </citation>
    <scope>NUCLEOTIDE SEQUENCE</scope>
    <source>
        <strain evidence="1">Dsil-2018</strain>
    </source>
</reference>
<evidence type="ECO:0000313" key="2">
    <source>
        <dbReference type="Proteomes" id="UP000821865"/>
    </source>
</evidence>
<comment type="caution">
    <text evidence="1">The sequence shown here is derived from an EMBL/GenBank/DDBJ whole genome shotgun (WGS) entry which is preliminary data.</text>
</comment>
<organism evidence="1 2">
    <name type="scientific">Dermacentor silvarum</name>
    <name type="common">Tick</name>
    <dbReference type="NCBI Taxonomy" id="543639"/>
    <lineage>
        <taxon>Eukaryota</taxon>
        <taxon>Metazoa</taxon>
        <taxon>Ecdysozoa</taxon>
        <taxon>Arthropoda</taxon>
        <taxon>Chelicerata</taxon>
        <taxon>Arachnida</taxon>
        <taxon>Acari</taxon>
        <taxon>Parasitiformes</taxon>
        <taxon>Ixodida</taxon>
        <taxon>Ixodoidea</taxon>
        <taxon>Ixodidae</taxon>
        <taxon>Rhipicephalinae</taxon>
        <taxon>Dermacentor</taxon>
    </lineage>
</organism>
<name>A0ACB8DHF0_DERSI</name>
<evidence type="ECO:0000313" key="1">
    <source>
        <dbReference type="EMBL" id="KAH7967495.1"/>
    </source>
</evidence>
<dbReference type="EMBL" id="CM023471">
    <property type="protein sequence ID" value="KAH7967495.1"/>
    <property type="molecule type" value="Genomic_DNA"/>
</dbReference>
<protein>
    <submittedName>
        <fullName evidence="1">Uncharacterized protein</fullName>
    </submittedName>
</protein>
<dbReference type="Proteomes" id="UP000821865">
    <property type="component" value="Chromosome 2"/>
</dbReference>
<gene>
    <name evidence="1" type="ORF">HPB49_025228</name>
</gene>
<accession>A0ACB8DHF0</accession>
<sequence>MFPWLKLTSTRLPKKVADNEWEKARIILPTLERLQRWGTVQHARCPNCGNTETEARCRKLCGIATTFWRLVHRCMPSIGVAQNYTRGHCPRDAYGRLVLAAGEYVLWRNHCGAVGGRRRLRLQWPLLARLRRILLSFLETQLVTHGEVEFLRHWSCPFVSVVDGKVILSAAFRDVEVY</sequence>